<evidence type="ECO:0008006" key="3">
    <source>
        <dbReference type="Google" id="ProtNLM"/>
    </source>
</evidence>
<comment type="caution">
    <text evidence="1">The sequence shown here is derived from an EMBL/GenBank/DDBJ whole genome shotgun (WGS) entry which is preliminary data.</text>
</comment>
<protein>
    <recommendedName>
        <fullName evidence="3">Bacterial toxin 25 domain-containing protein</fullName>
    </recommendedName>
</protein>
<organism evidence="1 2">
    <name type="scientific">Chromobacterium haemolyticum</name>
    <dbReference type="NCBI Taxonomy" id="394935"/>
    <lineage>
        <taxon>Bacteria</taxon>
        <taxon>Pseudomonadati</taxon>
        <taxon>Pseudomonadota</taxon>
        <taxon>Betaproteobacteria</taxon>
        <taxon>Neisseriales</taxon>
        <taxon>Chromobacteriaceae</taxon>
        <taxon>Chromobacterium</taxon>
    </lineage>
</organism>
<evidence type="ECO:0000313" key="1">
    <source>
        <dbReference type="EMBL" id="MBO0415860.1"/>
    </source>
</evidence>
<gene>
    <name evidence="1" type="ORF">J1C50_10060</name>
</gene>
<accession>A0ABS3GLD9</accession>
<dbReference type="RefSeq" id="WP_152596925.1">
    <property type="nucleotide sequence ID" value="NZ_JAEILV010000006.1"/>
</dbReference>
<sequence length="86" mass="8726">MQGQNPLPGMAGAMLGSVVGYKVGGAIASKLEPIYNPFGSIGFKVTGPYGIQSWQGPSPIPGYTGTGLGNIFQEGTGDLTIKGVPK</sequence>
<dbReference type="EMBL" id="JAFLRD010000007">
    <property type="protein sequence ID" value="MBO0415860.1"/>
    <property type="molecule type" value="Genomic_DNA"/>
</dbReference>
<evidence type="ECO:0000313" key="2">
    <source>
        <dbReference type="Proteomes" id="UP000664349"/>
    </source>
</evidence>
<name>A0ABS3GLD9_9NEIS</name>
<reference evidence="1 2" key="1">
    <citation type="submission" date="2021-03" db="EMBL/GenBank/DDBJ databases">
        <title>First Case of infection caused by Chromobacterium haemolyticum derived from water in China.</title>
        <authorList>
            <person name="Chen J."/>
            <person name="Liu C."/>
        </authorList>
    </citation>
    <scope>NUCLEOTIDE SEQUENCE [LARGE SCALE GENOMIC DNA]</scope>
    <source>
        <strain evidence="1 2">WJ-5</strain>
    </source>
</reference>
<proteinExistence type="predicted"/>
<dbReference type="Proteomes" id="UP000664349">
    <property type="component" value="Unassembled WGS sequence"/>
</dbReference>
<keyword evidence="2" id="KW-1185">Reference proteome</keyword>